<dbReference type="PANTHER" id="PTHR42663:SF6">
    <property type="entry name" value="HYDROLASE C777.06C-RELATED"/>
    <property type="match status" value="1"/>
</dbReference>
<dbReference type="InterPro" id="IPR001279">
    <property type="entry name" value="Metallo-B-lactamas"/>
</dbReference>
<dbReference type="Proteomes" id="UP000681075">
    <property type="component" value="Unassembled WGS sequence"/>
</dbReference>
<evidence type="ECO:0000313" key="3">
    <source>
        <dbReference type="Proteomes" id="UP000681075"/>
    </source>
</evidence>
<dbReference type="EMBL" id="BOPV01000001">
    <property type="protein sequence ID" value="GIL38560.1"/>
    <property type="molecule type" value="Genomic_DNA"/>
</dbReference>
<dbReference type="Gene3D" id="3.60.15.10">
    <property type="entry name" value="Ribonuclease Z/Hydroxyacylglutathione hydrolase-like"/>
    <property type="match status" value="1"/>
</dbReference>
<keyword evidence="3" id="KW-1185">Reference proteome</keyword>
<protein>
    <submittedName>
        <fullName evidence="2">Metal-dependent hydrolase</fullName>
    </submittedName>
</protein>
<accession>A0A8S8XBC4</accession>
<dbReference type="Pfam" id="PF12706">
    <property type="entry name" value="Lactamase_B_2"/>
    <property type="match status" value="1"/>
</dbReference>
<feature type="domain" description="Metallo-beta-lactamase" evidence="1">
    <location>
        <begin position="19"/>
        <end position="190"/>
    </location>
</feature>
<proteinExistence type="predicted"/>
<dbReference type="GO" id="GO:0016787">
    <property type="term" value="F:hydrolase activity"/>
    <property type="evidence" value="ECO:0007669"/>
    <property type="project" value="UniProtKB-KW"/>
</dbReference>
<name>A0A8S8XBC4_9PROT</name>
<evidence type="ECO:0000313" key="2">
    <source>
        <dbReference type="EMBL" id="GIL38560.1"/>
    </source>
</evidence>
<comment type="caution">
    <text evidence="2">The sequence shown here is derived from an EMBL/GenBank/DDBJ whole genome shotgun (WGS) entry which is preliminary data.</text>
</comment>
<gene>
    <name evidence="2" type="ORF">TMPK1_07970</name>
</gene>
<sequence>MLGPIWGACDPDEPKNRRLRPAVVIERAGKRVLIDAGPDIRQQLLSADIGWVDAILFTHHHADHTAGIDDLRALTIARRAPIDIYADRSTLDDLDRRFPYMFGRGGRTGYYDKPTLIPHEAGDRLPLDGLDLTLFRQDHVVTTSIGVRVGPFAYSTDVQDLDDHAWATLAGVDTWLVAAVRREPHIAHAHLEKVLGWIERLRPRNAYLTHLNHTMDYATLCHELPAGVAPAFDGLVLEFES</sequence>
<dbReference type="InterPro" id="IPR036866">
    <property type="entry name" value="RibonucZ/Hydroxyglut_hydro"/>
</dbReference>
<dbReference type="CDD" id="cd16279">
    <property type="entry name" value="metallo-hydrolase-like_MBL-fold"/>
    <property type="match status" value="1"/>
</dbReference>
<evidence type="ECO:0000259" key="1">
    <source>
        <dbReference type="SMART" id="SM00849"/>
    </source>
</evidence>
<keyword evidence="2" id="KW-0378">Hydrolase</keyword>
<reference evidence="2" key="1">
    <citation type="submission" date="2021-02" db="EMBL/GenBank/DDBJ databases">
        <title>Genome sequence of Rhodospirillales sp. strain TMPK1 isolated from soil.</title>
        <authorList>
            <person name="Nakai R."/>
            <person name="Kusada H."/>
            <person name="Tamaki H."/>
        </authorList>
    </citation>
    <scope>NUCLEOTIDE SEQUENCE</scope>
    <source>
        <strain evidence="2">TMPK1</strain>
    </source>
</reference>
<dbReference type="PANTHER" id="PTHR42663">
    <property type="entry name" value="HYDROLASE C777.06C-RELATED-RELATED"/>
    <property type="match status" value="1"/>
</dbReference>
<dbReference type="SUPFAM" id="SSF56281">
    <property type="entry name" value="Metallo-hydrolase/oxidoreductase"/>
    <property type="match status" value="1"/>
</dbReference>
<dbReference type="AlphaFoldDB" id="A0A8S8XBC4"/>
<dbReference type="SMART" id="SM00849">
    <property type="entry name" value="Lactamase_B"/>
    <property type="match status" value="1"/>
</dbReference>
<organism evidence="2 3">
    <name type="scientific">Roseiterribacter gracilis</name>
    <dbReference type="NCBI Taxonomy" id="2812848"/>
    <lineage>
        <taxon>Bacteria</taxon>
        <taxon>Pseudomonadati</taxon>
        <taxon>Pseudomonadota</taxon>
        <taxon>Alphaproteobacteria</taxon>
        <taxon>Rhodospirillales</taxon>
        <taxon>Roseiterribacteraceae</taxon>
        <taxon>Roseiterribacter</taxon>
    </lineage>
</organism>